<dbReference type="Gene3D" id="3.10.50.10">
    <property type="match status" value="1"/>
</dbReference>
<dbReference type="PANTHER" id="PTHR11177:SF333">
    <property type="entry name" value="CHITINASE"/>
    <property type="match status" value="1"/>
</dbReference>
<dbReference type="SUPFAM" id="SSF57016">
    <property type="entry name" value="Plant lectins/antimicrobial peptides"/>
    <property type="match status" value="1"/>
</dbReference>
<feature type="disulfide bond" evidence="12">
    <location>
        <begin position="58"/>
        <end position="70"/>
    </location>
</feature>
<dbReference type="InterPro" id="IPR011583">
    <property type="entry name" value="Chitinase_II/V-like_cat"/>
</dbReference>
<evidence type="ECO:0000256" key="11">
    <source>
        <dbReference type="ARBA" id="ARBA00023326"/>
    </source>
</evidence>
<keyword evidence="15" id="KW-0732">Signal</keyword>
<dbReference type="InterPro" id="IPR001002">
    <property type="entry name" value="Chitin-bd_1"/>
</dbReference>
<evidence type="ECO:0000256" key="8">
    <source>
        <dbReference type="ARBA" id="ARBA00023024"/>
    </source>
</evidence>
<feature type="domain" description="Chitin-binding type-1" evidence="16">
    <location>
        <begin position="88"/>
        <end position="143"/>
    </location>
</feature>
<dbReference type="InterPro" id="IPR001223">
    <property type="entry name" value="Glyco_hydro18_cat"/>
</dbReference>
<comment type="catalytic activity">
    <reaction evidence="1">
        <text>Random endo-hydrolysis of N-acetyl-beta-D-glucosaminide (1-&gt;4)-beta-linkages in chitin and chitodextrins.</text>
        <dbReference type="EC" id="3.2.1.14"/>
    </reaction>
</comment>
<evidence type="ECO:0000256" key="15">
    <source>
        <dbReference type="SAM" id="SignalP"/>
    </source>
</evidence>
<evidence type="ECO:0000259" key="17">
    <source>
        <dbReference type="PROSITE" id="PS51910"/>
    </source>
</evidence>
<comment type="subcellular location">
    <subcellularLocation>
        <location evidence="2">Secreted</location>
    </subcellularLocation>
</comment>
<dbReference type="PROSITE" id="PS51910">
    <property type="entry name" value="GH18_2"/>
    <property type="match status" value="1"/>
</dbReference>
<feature type="compositionally biased region" description="Polar residues" evidence="14">
    <location>
        <begin position="740"/>
        <end position="763"/>
    </location>
</feature>
<keyword evidence="19" id="KW-1185">Reference proteome</keyword>
<dbReference type="InterPro" id="IPR001579">
    <property type="entry name" value="Glyco_hydro_18_chit_AS"/>
</dbReference>
<evidence type="ECO:0000256" key="2">
    <source>
        <dbReference type="ARBA" id="ARBA00004613"/>
    </source>
</evidence>
<dbReference type="PROSITE" id="PS50941">
    <property type="entry name" value="CHIT_BIND_I_2"/>
    <property type="match status" value="2"/>
</dbReference>
<proteinExistence type="inferred from homology"/>
<evidence type="ECO:0000256" key="9">
    <source>
        <dbReference type="ARBA" id="ARBA00023277"/>
    </source>
</evidence>
<feature type="disulfide bond" evidence="12">
    <location>
        <begin position="81"/>
        <end position="85"/>
    </location>
</feature>
<feature type="disulfide bond" evidence="12">
    <location>
        <begin position="63"/>
        <end position="77"/>
    </location>
</feature>
<feature type="signal peptide" evidence="15">
    <location>
        <begin position="1"/>
        <end position="15"/>
    </location>
</feature>
<comment type="caution">
    <text evidence="12">Lacks conserved residue(s) required for the propagation of feature annotation.</text>
</comment>
<evidence type="ECO:0000256" key="6">
    <source>
        <dbReference type="ARBA" id="ARBA00022669"/>
    </source>
</evidence>
<gene>
    <name evidence="18" type="ORF">PG993_005831</name>
</gene>
<dbReference type="InterPro" id="IPR036861">
    <property type="entry name" value="Endochitinase-like_sf"/>
</dbReference>
<dbReference type="SMART" id="SM00636">
    <property type="entry name" value="Glyco_18"/>
    <property type="match status" value="1"/>
</dbReference>
<comment type="caution">
    <text evidence="18">The sequence shown here is derived from an EMBL/GenBank/DDBJ whole genome shotgun (WGS) entry which is preliminary data.</text>
</comment>
<keyword evidence="10 13" id="KW-0326">Glycosidase</keyword>
<dbReference type="Pfam" id="PF00187">
    <property type="entry name" value="Chitin_bind_1"/>
    <property type="match status" value="1"/>
</dbReference>
<evidence type="ECO:0000256" key="14">
    <source>
        <dbReference type="SAM" id="MobiDB-lite"/>
    </source>
</evidence>
<keyword evidence="9" id="KW-0119">Carbohydrate metabolism</keyword>
<reference evidence="18 19" key="1">
    <citation type="submission" date="2023-01" db="EMBL/GenBank/DDBJ databases">
        <title>Analysis of 21 Apiospora genomes using comparative genomics revels a genus with tremendous synthesis potential of carbohydrate active enzymes and secondary metabolites.</title>
        <authorList>
            <person name="Sorensen T."/>
        </authorList>
    </citation>
    <scope>NUCLEOTIDE SEQUENCE [LARGE SCALE GENOMIC DNA]</scope>
    <source>
        <strain evidence="18 19">CBS 33761</strain>
    </source>
</reference>
<keyword evidence="12" id="KW-1015">Disulfide bond</keyword>
<evidence type="ECO:0000256" key="3">
    <source>
        <dbReference type="ARBA" id="ARBA00008682"/>
    </source>
</evidence>
<dbReference type="EC" id="3.2.1.14" evidence="4"/>
<feature type="disulfide bond" evidence="12">
    <location>
        <begin position="102"/>
        <end position="114"/>
    </location>
</feature>
<dbReference type="EMBL" id="JAQQWK010000004">
    <property type="protein sequence ID" value="KAK8043401.1"/>
    <property type="molecule type" value="Genomic_DNA"/>
</dbReference>
<dbReference type="Gene3D" id="3.20.20.80">
    <property type="entry name" value="Glycosidases"/>
    <property type="match status" value="1"/>
</dbReference>
<organism evidence="18 19">
    <name type="scientific">Apiospora rasikravindrae</name>
    <dbReference type="NCBI Taxonomy" id="990691"/>
    <lineage>
        <taxon>Eukaryota</taxon>
        <taxon>Fungi</taxon>
        <taxon>Dikarya</taxon>
        <taxon>Ascomycota</taxon>
        <taxon>Pezizomycotina</taxon>
        <taxon>Sordariomycetes</taxon>
        <taxon>Xylariomycetidae</taxon>
        <taxon>Amphisphaeriales</taxon>
        <taxon>Apiosporaceae</taxon>
        <taxon>Apiospora</taxon>
    </lineage>
</organism>
<protein>
    <recommendedName>
        <fullName evidence="4">chitinase</fullName>
        <ecNumber evidence="4">3.2.1.14</ecNumber>
    </recommendedName>
</protein>
<dbReference type="InterPro" id="IPR050314">
    <property type="entry name" value="Glycosyl_Hydrlase_18"/>
</dbReference>
<keyword evidence="8" id="KW-0146">Chitin degradation</keyword>
<evidence type="ECO:0000256" key="4">
    <source>
        <dbReference type="ARBA" id="ARBA00012729"/>
    </source>
</evidence>
<name>A0ABR1TBM9_9PEZI</name>
<evidence type="ECO:0000256" key="1">
    <source>
        <dbReference type="ARBA" id="ARBA00000822"/>
    </source>
</evidence>
<keyword evidence="5" id="KW-0964">Secreted</keyword>
<evidence type="ECO:0000313" key="18">
    <source>
        <dbReference type="EMBL" id="KAK8043401.1"/>
    </source>
</evidence>
<dbReference type="Pfam" id="PF00704">
    <property type="entry name" value="Glyco_hydro_18"/>
    <property type="match status" value="1"/>
</dbReference>
<dbReference type="SMART" id="SM00270">
    <property type="entry name" value="ChtBD1"/>
    <property type="match status" value="2"/>
</dbReference>
<dbReference type="PROSITE" id="PS01095">
    <property type="entry name" value="GH18_1"/>
    <property type="match status" value="1"/>
</dbReference>
<evidence type="ECO:0000256" key="12">
    <source>
        <dbReference type="PROSITE-ProRule" id="PRU00261"/>
    </source>
</evidence>
<evidence type="ECO:0000256" key="7">
    <source>
        <dbReference type="ARBA" id="ARBA00022801"/>
    </source>
</evidence>
<keyword evidence="6 12" id="KW-0147">Chitin-binding</keyword>
<keyword evidence="11" id="KW-0624">Polysaccharide degradation</keyword>
<evidence type="ECO:0000256" key="13">
    <source>
        <dbReference type="RuleBase" id="RU000489"/>
    </source>
</evidence>
<feature type="domain" description="Chitin-binding type-1" evidence="16">
    <location>
        <begin position="49"/>
        <end position="87"/>
    </location>
</feature>
<feature type="region of interest" description="Disordered" evidence="14">
    <location>
        <begin position="735"/>
        <end position="776"/>
    </location>
</feature>
<dbReference type="Gene3D" id="3.30.60.10">
    <property type="entry name" value="Endochitinase-like"/>
    <property type="match status" value="1"/>
</dbReference>
<feature type="disulfide bond" evidence="12">
    <location>
        <begin position="107"/>
        <end position="121"/>
    </location>
</feature>
<sequence length="1118" mass="120997">MPLLVSLILVALVAASSPSYDLLGFNVESLEPVEHSSNSSLLVARDLPTGTCNPATPCANGACCGSDNLCGWSSKFCGSGCQHNCDAKPECGPYAASGKQKCPLNVCCSEFSYCGSTEDFCTWTNPDDPVYPKCDTKYGGCGSVNRPSCGGTSVGKRTIGYYESWSNTRKCQNVAPEDLNLAGFTHINFAFAFFDPSSFQITSMDSNAASLYSRFTGLKSIASGLQTWISVGGWSFTDPGPYQKAFGTMASSQANRATFINGLMKFMSTYGFDGVDLDWEYPGADDRGGIQADTANYVALVKEMKAAFGGRFGISMTLPTSYWYLQHFDLAGIQPNVDWFNLMSYDLHGTWDSASKFVGPYIAPHTNLTEIDLGLDLLWRSGVTPDKVVLGQGWYGRSFTLSSPSCSTPNGVCQFSGPANAGPCSNAAGILDNQEINDIISKNSLKPVWDKTAGVKYITWNSNQWISYDDADTFQQKRDFANKRCLAGLMVWAMDQVDQKVSNHLGQAAGVTISQQQDANQASSDLSAKTTCRYTDCGEGCPSGTSEVSESNGQPGQLSTSSKCDKGKYRALCCDHGTTMGKCQWRGFRGAGLSCIGGCGDGETEVATNTNSHDKKKGDQTCNGGLQTYCCSGFKPSPLKKSLVDSAEDAAKDTAEAAAEQAALDLAAKAFCRLAVPALLAPLEALEALIPIVGEIADIAEIAATPALIQLCVKGVEKEGQAVFKVFGKKHTISFDKPTSKPTSVSRPPQSSHKPPDTTTKSDSCPRAKRRGEVEARADCRKGTITSYTGATETHTDLTTIECPANARQACWHYTSAISRTPAWARQTCDDFVRAREFNPPGTATSRWSTQHAHPWRNWMARPSSGCERDEWPPAHFWQDGRAGQLVRYNHGDENGRAGQRWRSFCPEHAESRCVPGSEHDITPRGRGSITRECRKQLTLKGIIPKRPLSLTFRDRLVMSLDFDDFKDSAPLIEKDDMGLVANECYPRMPANAPSNPQFFALLNEDPSVRQQNAALWAGAIPANMMNGQNPLEQTRPGGGVLLEDTSEVVGYVPCIDDSCATQVTPVVWNTFATPEPPKTAPPEVEAFTTEIEAVKPTVTVDRIRPLRPTSDGGGKYQ</sequence>
<feature type="chain" id="PRO_5046893727" description="chitinase" evidence="15">
    <location>
        <begin position="16"/>
        <end position="1118"/>
    </location>
</feature>
<dbReference type="InterPro" id="IPR017853">
    <property type="entry name" value="GH"/>
</dbReference>
<dbReference type="SUPFAM" id="SSF51445">
    <property type="entry name" value="(Trans)glycosidases"/>
    <property type="match status" value="1"/>
</dbReference>
<evidence type="ECO:0000256" key="5">
    <source>
        <dbReference type="ARBA" id="ARBA00022525"/>
    </source>
</evidence>
<evidence type="ECO:0000313" key="19">
    <source>
        <dbReference type="Proteomes" id="UP001444661"/>
    </source>
</evidence>
<accession>A0ABR1TBM9</accession>
<evidence type="ECO:0000259" key="16">
    <source>
        <dbReference type="PROSITE" id="PS50941"/>
    </source>
</evidence>
<dbReference type="InterPro" id="IPR029070">
    <property type="entry name" value="Chitinase_insertion_sf"/>
</dbReference>
<feature type="domain" description="GH18" evidence="17">
    <location>
        <begin position="156"/>
        <end position="508"/>
    </location>
</feature>
<comment type="similarity">
    <text evidence="3">Belongs to the glycosyl hydrolase 18 family. Chitinase class V subfamily.</text>
</comment>
<evidence type="ECO:0000256" key="10">
    <source>
        <dbReference type="ARBA" id="ARBA00023295"/>
    </source>
</evidence>
<dbReference type="SUPFAM" id="SSF54556">
    <property type="entry name" value="Chitinase insertion domain"/>
    <property type="match status" value="1"/>
</dbReference>
<keyword evidence="7 13" id="KW-0378">Hydrolase</keyword>
<dbReference type="PANTHER" id="PTHR11177">
    <property type="entry name" value="CHITINASE"/>
    <property type="match status" value="1"/>
</dbReference>
<dbReference type="Proteomes" id="UP001444661">
    <property type="component" value="Unassembled WGS sequence"/>
</dbReference>
<dbReference type="CDD" id="cd00035">
    <property type="entry name" value="ChtBD1"/>
    <property type="match status" value="1"/>
</dbReference>